<dbReference type="Gene3D" id="1.20.1270.20">
    <property type="match status" value="2"/>
</dbReference>
<comment type="caution">
    <text evidence="7">The sequence shown here is derived from an EMBL/GenBank/DDBJ whole genome shotgun (WGS) entry which is preliminary data.</text>
</comment>
<comment type="cofactor">
    <cofactor evidence="6">
        <name>hybrid [4Fe-2O-2S] cluster</name>
        <dbReference type="ChEBI" id="CHEBI:60519"/>
    </cofactor>
    <text evidence="6">Binds 1 hybrid [4Fe-2O-2S] cluster.</text>
</comment>
<dbReference type="InterPro" id="IPR010048">
    <property type="entry name" value="Hydroxylam_reduct"/>
</dbReference>
<feature type="binding site" evidence="6">
    <location>
        <position position="521"/>
    </location>
    <ligand>
        <name>hybrid [4Fe-2O-2S] cluster</name>
        <dbReference type="ChEBI" id="CHEBI:60519"/>
    </ligand>
</feature>
<accession>A0A519BN51</accession>
<evidence type="ECO:0000313" key="7">
    <source>
        <dbReference type="EMBL" id="RZD18690.1"/>
    </source>
</evidence>
<dbReference type="PANTHER" id="PTHR30109">
    <property type="entry name" value="HYDROXYLAMINE REDUCTASE"/>
    <property type="match status" value="1"/>
</dbReference>
<dbReference type="InterPro" id="IPR016100">
    <property type="entry name" value="Prismane_a-bundle"/>
</dbReference>
<comment type="subcellular location">
    <subcellularLocation>
        <location evidence="6">Cytoplasm</location>
    </subcellularLocation>
</comment>
<comment type="function">
    <text evidence="6">Catalyzes the reduction of hydroxylamine to form NH(3) and H(2)O.</text>
</comment>
<feature type="binding site" evidence="6">
    <location>
        <position position="277"/>
    </location>
    <ligand>
        <name>hybrid [4Fe-2O-2S] cluster</name>
        <dbReference type="ChEBI" id="CHEBI:60519"/>
    </ligand>
</feature>
<gene>
    <name evidence="6" type="primary">hcp</name>
    <name evidence="7" type="ORF">EVG15_04745</name>
</gene>
<dbReference type="GO" id="GO:0046872">
    <property type="term" value="F:metal ion binding"/>
    <property type="evidence" value="ECO:0007669"/>
    <property type="project" value="UniProtKB-KW"/>
</dbReference>
<dbReference type="PIRSF" id="PIRSF000076">
    <property type="entry name" value="HCP"/>
    <property type="match status" value="1"/>
</dbReference>
<feature type="binding site" evidence="6">
    <location>
        <position position="519"/>
    </location>
    <ligand>
        <name>hybrid [4Fe-2O-2S] cluster</name>
        <dbReference type="ChEBI" id="CHEBI:60519"/>
    </ligand>
</feature>
<evidence type="ECO:0000313" key="8">
    <source>
        <dbReference type="Proteomes" id="UP000319296"/>
    </source>
</evidence>
<name>A0A519BN51_9DELT</name>
<dbReference type="EC" id="1.7.99.1" evidence="6"/>
<reference evidence="7 8" key="1">
    <citation type="journal article" date="2019" name="ISME J.">
        <title>Insights into ecological role of a new deltaproteobacterial order Candidatus Acidulodesulfobacterales by metagenomics and metatranscriptomics.</title>
        <authorList>
            <person name="Tan S."/>
            <person name="Liu J."/>
            <person name="Fang Y."/>
            <person name="Hedlund B.P."/>
            <person name="Lian Z.H."/>
            <person name="Huang L.Y."/>
            <person name="Li J.T."/>
            <person name="Huang L.N."/>
            <person name="Li W.J."/>
            <person name="Jiang H.C."/>
            <person name="Dong H.L."/>
            <person name="Shu W.S."/>
        </authorList>
    </citation>
    <scope>NUCLEOTIDE SEQUENCE [LARGE SCALE GENOMIC DNA]</scope>
    <source>
        <strain evidence="7">AP1</strain>
    </source>
</reference>
<protein>
    <recommendedName>
        <fullName evidence="6">Hydroxylamine reductase</fullName>
        <ecNumber evidence="6">1.7.99.1</ecNumber>
    </recommendedName>
    <alternativeName>
        <fullName evidence="6">Hybrid-cluster protein</fullName>
        <shortName evidence="6">HCP</shortName>
    </alternativeName>
    <alternativeName>
        <fullName evidence="6">Prismane protein</fullName>
    </alternativeName>
</protein>
<dbReference type="HAMAP" id="MF_00069">
    <property type="entry name" value="Hydroxylam_reduct"/>
    <property type="match status" value="1"/>
</dbReference>
<evidence type="ECO:0000256" key="2">
    <source>
        <dbReference type="ARBA" id="ARBA00022723"/>
    </source>
</evidence>
<comment type="cofactor">
    <cofactor evidence="6">
        <name>[4Fe-4S] cluster</name>
        <dbReference type="ChEBI" id="CHEBI:49883"/>
    </cofactor>
    <text evidence="6">Binds 1 [4Fe-4S] cluster.</text>
</comment>
<feature type="binding site" evidence="6">
    <location>
        <position position="17"/>
    </location>
    <ligand>
        <name>[4Fe-4S] cluster</name>
        <dbReference type="ChEBI" id="CHEBI:49883"/>
    </ligand>
</feature>
<sequence>MTMFCFQCEETLDSTSCIKSGVCGKTSEVSDLQDLLIYNLKGIAFWMSKTKTAGENIDNEDYLFLLQGLFTTVTNVNFDTEKMVLLMNKSLDIRNKYKNKYKHSNNLEHKNAEKNNVQNNNINNSNTDNGLSINENSTLADFIPDNAIWEPSARNLDVYYKKATSVGIKNPSDDLVSLSELLIYGLKGMAAYAYHAYVLNYTDSSMNDFIVKALSYLANQEELNADVLLGLVFECGEKGVKVMELLDKANTTHYGEPVPTKVLNGTKKGKSILISGHDLFELEELLKQTQGKDVNVYTHGEMLPAHSYPYFKQFKNFIGNYGGAWWEQQREFENFSGPIVMTTNCIQKPTEKYKNRIFTTDMVAMPGVKHIDNHDFSEVIKKALESEDTPEDIKGEISTGFARNTLVNSADTIINLVQAGKIKNFVVMAGCDSSDKERSYYTDLAKSLPDDSVILTAGCAKYRYNRLGLGDIEGLPRVIDAGQCNDSYSLVVAALKLKEALNLNDINDLPIFYEIAWYEQKAVLVLLALLYLGVKNIRLGYKLPAFLSPNVVNILIEKFNIMGVSSVEESLLYINK</sequence>
<feature type="binding site" evidence="6">
    <location>
        <position position="23"/>
    </location>
    <ligand>
        <name>[4Fe-4S] cluster</name>
        <dbReference type="ChEBI" id="CHEBI:49883"/>
    </ligand>
</feature>
<dbReference type="NCBIfam" id="NF003658">
    <property type="entry name" value="PRK05290.1"/>
    <property type="match status" value="1"/>
</dbReference>
<dbReference type="AlphaFoldDB" id="A0A519BN51"/>
<feature type="binding site" evidence="6">
    <location>
        <position position="8"/>
    </location>
    <ligand>
        <name>[4Fe-4S] cluster</name>
        <dbReference type="ChEBI" id="CHEBI:49883"/>
    </ligand>
</feature>
<evidence type="ECO:0000256" key="1">
    <source>
        <dbReference type="ARBA" id="ARBA00022490"/>
    </source>
</evidence>
<comment type="similarity">
    <text evidence="6">Belongs to the HCP family.</text>
</comment>
<comment type="catalytic activity">
    <reaction evidence="6">
        <text>A + NH4(+) + H2O = hydroxylamine + AH2 + H(+)</text>
        <dbReference type="Rhea" id="RHEA:22052"/>
        <dbReference type="ChEBI" id="CHEBI:13193"/>
        <dbReference type="ChEBI" id="CHEBI:15377"/>
        <dbReference type="ChEBI" id="CHEBI:15378"/>
        <dbReference type="ChEBI" id="CHEBI:15429"/>
        <dbReference type="ChEBI" id="CHEBI:17499"/>
        <dbReference type="ChEBI" id="CHEBI:28938"/>
        <dbReference type="EC" id="1.7.99.1"/>
    </reaction>
</comment>
<feature type="binding site" evidence="6">
    <location>
        <position position="459"/>
    </location>
    <ligand>
        <name>hybrid [4Fe-2O-2S] cluster</name>
        <dbReference type="ChEBI" id="CHEBI:60519"/>
    </ligand>
</feature>
<feature type="binding site" evidence="6">
    <location>
        <position position="484"/>
    </location>
    <ligand>
        <name>hybrid [4Fe-2O-2S] cluster</name>
        <dbReference type="ChEBI" id="CHEBI:60519"/>
    </ligand>
</feature>
<feature type="binding site" evidence="6">
    <location>
        <position position="345"/>
    </location>
    <ligand>
        <name>hybrid [4Fe-2O-2S] cluster</name>
        <dbReference type="ChEBI" id="CHEBI:60519"/>
    </ligand>
</feature>
<keyword evidence="3 6" id="KW-0560">Oxidoreductase</keyword>
<dbReference type="NCBIfam" id="TIGR01703">
    <property type="entry name" value="hybrid_clust"/>
    <property type="match status" value="1"/>
</dbReference>
<dbReference type="Gene3D" id="3.40.50.2030">
    <property type="match status" value="2"/>
</dbReference>
<dbReference type="Pfam" id="PF03063">
    <property type="entry name" value="Prismane"/>
    <property type="match status" value="1"/>
</dbReference>
<dbReference type="SUPFAM" id="SSF56821">
    <property type="entry name" value="Prismane protein-like"/>
    <property type="match status" value="1"/>
</dbReference>
<evidence type="ECO:0000256" key="6">
    <source>
        <dbReference type="HAMAP-Rule" id="MF_00069"/>
    </source>
</evidence>
<dbReference type="GO" id="GO:0004601">
    <property type="term" value="F:peroxidase activity"/>
    <property type="evidence" value="ECO:0007669"/>
    <property type="project" value="TreeGrafter"/>
</dbReference>
<keyword evidence="1 6" id="KW-0963">Cytoplasm</keyword>
<feature type="binding site" evidence="6">
    <location>
        <position position="5"/>
    </location>
    <ligand>
        <name>[4Fe-4S] cluster</name>
        <dbReference type="ChEBI" id="CHEBI:49883"/>
    </ligand>
</feature>
<dbReference type="Proteomes" id="UP000319296">
    <property type="component" value="Unassembled WGS sequence"/>
</dbReference>
<keyword evidence="6" id="KW-0004">4Fe-4S</keyword>
<dbReference type="GO" id="GO:0042542">
    <property type="term" value="P:response to hydrogen peroxide"/>
    <property type="evidence" value="ECO:0007669"/>
    <property type="project" value="TreeGrafter"/>
</dbReference>
<dbReference type="InterPro" id="IPR011254">
    <property type="entry name" value="Prismane-like_sf"/>
</dbReference>
<feature type="binding site" evidence="6">
    <location>
        <position position="301"/>
    </location>
    <ligand>
        <name>hybrid [4Fe-2O-2S] cluster</name>
        <dbReference type="ChEBI" id="CHEBI:60519"/>
    </ligand>
</feature>
<feature type="binding site" description="via persulfide group" evidence="6">
    <location>
        <position position="431"/>
    </location>
    <ligand>
        <name>hybrid [4Fe-2O-2S] cluster</name>
        <dbReference type="ChEBI" id="CHEBI:60519"/>
    </ligand>
</feature>
<dbReference type="InterPro" id="IPR004137">
    <property type="entry name" value="HCP/CODH"/>
</dbReference>
<keyword evidence="2 6" id="KW-0479">Metal-binding</keyword>
<dbReference type="GO" id="GO:0005737">
    <property type="term" value="C:cytoplasm"/>
    <property type="evidence" value="ECO:0007669"/>
    <property type="project" value="UniProtKB-SubCell"/>
</dbReference>
<evidence type="ECO:0000256" key="4">
    <source>
        <dbReference type="ARBA" id="ARBA00023004"/>
    </source>
</evidence>
<proteinExistence type="inferred from homology"/>
<dbReference type="InterPro" id="IPR016099">
    <property type="entry name" value="Prismane-like_a/b-sand"/>
</dbReference>
<dbReference type="EMBL" id="SGBB01000006">
    <property type="protein sequence ID" value="RZD18690.1"/>
    <property type="molecule type" value="Genomic_DNA"/>
</dbReference>
<dbReference type="FunFam" id="3.40.50.2030:FF:000002">
    <property type="entry name" value="Hydroxylamine reductase"/>
    <property type="match status" value="1"/>
</dbReference>
<dbReference type="GO" id="GO:0050418">
    <property type="term" value="F:hydroxylamine reductase activity"/>
    <property type="evidence" value="ECO:0007669"/>
    <property type="project" value="UniProtKB-UniRule"/>
</dbReference>
<dbReference type="GO" id="GO:0051539">
    <property type="term" value="F:4 iron, 4 sulfur cluster binding"/>
    <property type="evidence" value="ECO:0007669"/>
    <property type="project" value="UniProtKB-KW"/>
</dbReference>
<keyword evidence="5 6" id="KW-0411">Iron-sulfur</keyword>
<organism evidence="7 8">
    <name type="scientific">Candidatus Acididesulfobacter diazotrophicus</name>
    <dbReference type="NCBI Taxonomy" id="2597226"/>
    <lineage>
        <taxon>Bacteria</taxon>
        <taxon>Deltaproteobacteria</taxon>
        <taxon>Candidatus Acidulodesulfobacterales</taxon>
        <taxon>Candidatus Acididesulfobacter</taxon>
    </lineage>
</organism>
<evidence type="ECO:0000256" key="3">
    <source>
        <dbReference type="ARBA" id="ARBA00023002"/>
    </source>
</evidence>
<evidence type="ECO:0000256" key="5">
    <source>
        <dbReference type="ARBA" id="ARBA00023014"/>
    </source>
</evidence>
<feature type="modified residue" description="Cysteine persulfide" evidence="6">
    <location>
        <position position="431"/>
    </location>
</feature>
<dbReference type="PANTHER" id="PTHR30109:SF0">
    <property type="entry name" value="HYDROXYLAMINE REDUCTASE"/>
    <property type="match status" value="1"/>
</dbReference>
<keyword evidence="4 6" id="KW-0408">Iron</keyword>